<comment type="caution">
    <text evidence="1">The sequence shown here is derived from an EMBL/GenBank/DDBJ whole genome shotgun (WGS) entry which is preliminary data.</text>
</comment>
<protein>
    <submittedName>
        <fullName evidence="1">15708_t:CDS:1</fullName>
    </submittedName>
</protein>
<accession>A0ACA9NMI4</accession>
<keyword evidence="2" id="KW-1185">Reference proteome</keyword>
<reference evidence="1" key="1">
    <citation type="submission" date="2021-06" db="EMBL/GenBank/DDBJ databases">
        <authorList>
            <person name="Kallberg Y."/>
            <person name="Tangrot J."/>
            <person name="Rosling A."/>
        </authorList>
    </citation>
    <scope>NUCLEOTIDE SEQUENCE</scope>
    <source>
        <strain evidence="1">CL356</strain>
    </source>
</reference>
<dbReference type="Proteomes" id="UP000789525">
    <property type="component" value="Unassembled WGS sequence"/>
</dbReference>
<proteinExistence type="predicted"/>
<organism evidence="1 2">
    <name type="scientific">Acaulospora colombiana</name>
    <dbReference type="NCBI Taxonomy" id="27376"/>
    <lineage>
        <taxon>Eukaryota</taxon>
        <taxon>Fungi</taxon>
        <taxon>Fungi incertae sedis</taxon>
        <taxon>Mucoromycota</taxon>
        <taxon>Glomeromycotina</taxon>
        <taxon>Glomeromycetes</taxon>
        <taxon>Diversisporales</taxon>
        <taxon>Acaulosporaceae</taxon>
        <taxon>Acaulospora</taxon>
    </lineage>
</organism>
<dbReference type="EMBL" id="CAJVPT010023270">
    <property type="protein sequence ID" value="CAG8664441.1"/>
    <property type="molecule type" value="Genomic_DNA"/>
</dbReference>
<gene>
    <name evidence="1" type="ORF">ACOLOM_LOCUS8705</name>
</gene>
<name>A0ACA9NMI4_9GLOM</name>
<sequence>MARARAVMDGTTKARDNQIENVERKLGATKTKGEKTGRGRILFGGVWYRGHDLNEYHKFIRPMPIDQSIQGKKKHPSQRFWPSCNSHPPLSPINRTLSYNVVDLGKWAPYSSSVVYHLAAKR</sequence>
<evidence type="ECO:0000313" key="2">
    <source>
        <dbReference type="Proteomes" id="UP000789525"/>
    </source>
</evidence>
<evidence type="ECO:0000313" key="1">
    <source>
        <dbReference type="EMBL" id="CAG8664441.1"/>
    </source>
</evidence>
<feature type="non-terminal residue" evidence="1">
    <location>
        <position position="122"/>
    </location>
</feature>